<sequence>MALFDMLRVHRQKAGECIPAAKAVVLVVSLCLDSRLQSLSVAFKSDLPTPCNQLHVGFIDVLRRNFTRQLFSNTRVDQVDGE</sequence>
<accession>A0A0R3NF19</accession>
<dbReference type="Proteomes" id="UP000052023">
    <property type="component" value="Unassembled WGS sequence"/>
</dbReference>
<evidence type="ECO:0000313" key="1">
    <source>
        <dbReference type="EMBL" id="KRR28693.1"/>
    </source>
</evidence>
<dbReference type="EMBL" id="LLYA01000075">
    <property type="protein sequence ID" value="KRR28693.1"/>
    <property type="molecule type" value="Genomic_DNA"/>
</dbReference>
<gene>
    <name evidence="1" type="ORF">CQ13_39440</name>
</gene>
<evidence type="ECO:0000313" key="2">
    <source>
        <dbReference type="Proteomes" id="UP000052023"/>
    </source>
</evidence>
<protein>
    <submittedName>
        <fullName evidence="1">Uncharacterized protein</fullName>
    </submittedName>
</protein>
<reference evidence="1 2" key="1">
    <citation type="submission" date="2014-03" db="EMBL/GenBank/DDBJ databases">
        <title>Bradyrhizobium valentinum sp. nov., isolated from effective nodules of Lupinus mariae-josephae, a lupine endemic of basic-lime soils in Eastern Spain.</title>
        <authorList>
            <person name="Duran D."/>
            <person name="Rey L."/>
            <person name="Navarro A."/>
            <person name="Busquets A."/>
            <person name="Imperial J."/>
            <person name="Ruiz-Argueso T."/>
        </authorList>
    </citation>
    <scope>NUCLEOTIDE SEQUENCE [LARGE SCALE GENOMIC DNA]</scope>
    <source>
        <strain evidence="1 2">Ro19</strain>
    </source>
</reference>
<comment type="caution">
    <text evidence="1">The sequence shown here is derived from an EMBL/GenBank/DDBJ whole genome shotgun (WGS) entry which is preliminary data.</text>
</comment>
<keyword evidence="2" id="KW-1185">Reference proteome</keyword>
<name>A0A0R3NF19_9BRAD</name>
<proteinExistence type="predicted"/>
<organism evidence="1 2">
    <name type="scientific">Bradyrhizobium retamae</name>
    <dbReference type="NCBI Taxonomy" id="1300035"/>
    <lineage>
        <taxon>Bacteria</taxon>
        <taxon>Pseudomonadati</taxon>
        <taxon>Pseudomonadota</taxon>
        <taxon>Alphaproteobacteria</taxon>
        <taxon>Hyphomicrobiales</taxon>
        <taxon>Nitrobacteraceae</taxon>
        <taxon>Bradyrhizobium</taxon>
    </lineage>
</organism>
<dbReference type="AlphaFoldDB" id="A0A0R3NF19"/>